<protein>
    <submittedName>
        <fullName evidence="4">Uncharacterized protein</fullName>
    </submittedName>
</protein>
<accession>A0A6A6CS35</accession>
<dbReference type="PANTHER" id="PTHR33365:SF7">
    <property type="entry name" value="TAT PATHWAY SIGNAL SEQUENCE"/>
    <property type="match status" value="1"/>
</dbReference>
<proteinExistence type="inferred from homology"/>
<dbReference type="GO" id="GO:0043386">
    <property type="term" value="P:mycotoxin biosynthetic process"/>
    <property type="evidence" value="ECO:0007669"/>
    <property type="project" value="InterPro"/>
</dbReference>
<feature type="compositionally biased region" description="Basic and acidic residues" evidence="2">
    <location>
        <begin position="10"/>
        <end position="24"/>
    </location>
</feature>
<dbReference type="Pfam" id="PF11807">
    <property type="entry name" value="UstYa"/>
    <property type="match status" value="1"/>
</dbReference>
<dbReference type="PANTHER" id="PTHR33365">
    <property type="entry name" value="YALI0B05434P"/>
    <property type="match status" value="1"/>
</dbReference>
<dbReference type="RefSeq" id="XP_033669185.1">
    <property type="nucleotide sequence ID" value="XM_033805999.1"/>
</dbReference>
<sequence>MSSDELTSFLDEHEQEKDEHDSRSKHTRRRAPVITILVVTNIALLVACVFLAFKLSSISHGRSANSSVPDPYSPANAVIEYEQRKMIFNDTRFTGYPSASWEDYMHDLLEGTLLRVSDDELQQHGFDSIPLKDGGYAAGLGIAHNLHCVKKIKLFLYRDYFYSDLDPEGAEYAHTQEHAGGLLVS</sequence>
<feature type="region of interest" description="Disordered" evidence="2">
    <location>
        <begin position="1"/>
        <end position="26"/>
    </location>
</feature>
<dbReference type="GeneID" id="54559271"/>
<dbReference type="EMBL" id="ML993591">
    <property type="protein sequence ID" value="KAF2168296.1"/>
    <property type="molecule type" value="Genomic_DNA"/>
</dbReference>
<keyword evidence="3" id="KW-0472">Membrane</keyword>
<keyword evidence="3" id="KW-0812">Transmembrane</keyword>
<feature type="transmembrane region" description="Helical" evidence="3">
    <location>
        <begin position="33"/>
        <end position="53"/>
    </location>
</feature>
<organism evidence="4 5">
    <name type="scientific">Zasmidium cellare ATCC 36951</name>
    <dbReference type="NCBI Taxonomy" id="1080233"/>
    <lineage>
        <taxon>Eukaryota</taxon>
        <taxon>Fungi</taxon>
        <taxon>Dikarya</taxon>
        <taxon>Ascomycota</taxon>
        <taxon>Pezizomycotina</taxon>
        <taxon>Dothideomycetes</taxon>
        <taxon>Dothideomycetidae</taxon>
        <taxon>Mycosphaerellales</taxon>
        <taxon>Mycosphaerellaceae</taxon>
        <taxon>Zasmidium</taxon>
    </lineage>
</organism>
<dbReference type="InterPro" id="IPR021765">
    <property type="entry name" value="UstYa-like"/>
</dbReference>
<evidence type="ECO:0000256" key="3">
    <source>
        <dbReference type="SAM" id="Phobius"/>
    </source>
</evidence>
<dbReference type="Proteomes" id="UP000799537">
    <property type="component" value="Unassembled WGS sequence"/>
</dbReference>
<name>A0A6A6CS35_ZASCE</name>
<evidence type="ECO:0000313" key="4">
    <source>
        <dbReference type="EMBL" id="KAF2168296.1"/>
    </source>
</evidence>
<evidence type="ECO:0000256" key="2">
    <source>
        <dbReference type="SAM" id="MobiDB-lite"/>
    </source>
</evidence>
<dbReference type="AlphaFoldDB" id="A0A6A6CS35"/>
<reference evidence="4" key="1">
    <citation type="journal article" date="2020" name="Stud. Mycol.">
        <title>101 Dothideomycetes genomes: a test case for predicting lifestyles and emergence of pathogens.</title>
        <authorList>
            <person name="Haridas S."/>
            <person name="Albert R."/>
            <person name="Binder M."/>
            <person name="Bloem J."/>
            <person name="Labutti K."/>
            <person name="Salamov A."/>
            <person name="Andreopoulos B."/>
            <person name="Baker S."/>
            <person name="Barry K."/>
            <person name="Bills G."/>
            <person name="Bluhm B."/>
            <person name="Cannon C."/>
            <person name="Castanera R."/>
            <person name="Culley D."/>
            <person name="Daum C."/>
            <person name="Ezra D."/>
            <person name="Gonzalez J."/>
            <person name="Henrissat B."/>
            <person name="Kuo A."/>
            <person name="Liang C."/>
            <person name="Lipzen A."/>
            <person name="Lutzoni F."/>
            <person name="Magnuson J."/>
            <person name="Mondo S."/>
            <person name="Nolan M."/>
            <person name="Ohm R."/>
            <person name="Pangilinan J."/>
            <person name="Park H.-J."/>
            <person name="Ramirez L."/>
            <person name="Alfaro M."/>
            <person name="Sun H."/>
            <person name="Tritt A."/>
            <person name="Yoshinaga Y."/>
            <person name="Zwiers L.-H."/>
            <person name="Turgeon B."/>
            <person name="Goodwin S."/>
            <person name="Spatafora J."/>
            <person name="Crous P."/>
            <person name="Grigoriev I."/>
        </authorList>
    </citation>
    <scope>NUCLEOTIDE SEQUENCE</scope>
    <source>
        <strain evidence="4">ATCC 36951</strain>
    </source>
</reference>
<keyword evidence="5" id="KW-1185">Reference proteome</keyword>
<dbReference type="OrthoDB" id="3687641at2759"/>
<gene>
    <name evidence="4" type="ORF">M409DRAFT_21733</name>
</gene>
<evidence type="ECO:0000313" key="5">
    <source>
        <dbReference type="Proteomes" id="UP000799537"/>
    </source>
</evidence>
<evidence type="ECO:0000256" key="1">
    <source>
        <dbReference type="ARBA" id="ARBA00035112"/>
    </source>
</evidence>
<keyword evidence="3" id="KW-1133">Transmembrane helix</keyword>
<comment type="similarity">
    <text evidence="1">Belongs to the ustYa family.</text>
</comment>